<dbReference type="Pfam" id="PF07714">
    <property type="entry name" value="PK_Tyr_Ser-Thr"/>
    <property type="match status" value="1"/>
</dbReference>
<evidence type="ECO:0000256" key="20">
    <source>
        <dbReference type="PROSITE-ProRule" id="PRU10141"/>
    </source>
</evidence>
<evidence type="ECO:0000256" key="8">
    <source>
        <dbReference type="ARBA" id="ARBA00022734"/>
    </source>
</evidence>
<organism evidence="24 25">
    <name type="scientific">Camellia sinensis</name>
    <name type="common">Tea plant</name>
    <name type="synonym">Thea sinensis</name>
    <dbReference type="NCBI Taxonomy" id="4442"/>
    <lineage>
        <taxon>Eukaryota</taxon>
        <taxon>Viridiplantae</taxon>
        <taxon>Streptophyta</taxon>
        <taxon>Embryophyta</taxon>
        <taxon>Tracheophyta</taxon>
        <taxon>Spermatophyta</taxon>
        <taxon>Magnoliopsida</taxon>
        <taxon>eudicotyledons</taxon>
        <taxon>Gunneridae</taxon>
        <taxon>Pentapetalae</taxon>
        <taxon>asterids</taxon>
        <taxon>Ericales</taxon>
        <taxon>Theaceae</taxon>
        <taxon>Camellia</taxon>
    </lineage>
</organism>
<evidence type="ECO:0000256" key="21">
    <source>
        <dbReference type="SAM" id="SignalP"/>
    </source>
</evidence>
<sequence>MCLLHRLRANLSLFLITITLLTTISSVFGQPTYNYHFCSNTTYNDTAIKTLLGSLSSKAANNNSFYKDISNDLHGLYQCRGDVATDMCRKCVEAAIQEIQQPSRCQSRSRADIWYDECVLRYALTNFFGTVKLYPLVLMYNTRNASSPNNTYVDTLSLMNRLASEAGKEPMMYYAHDELPATVGDVAQKNVSAMVQCSKDMSGDQCNRCLQNLTMYAETCCLEKSGWRILAPSCNMRYEEYRFLTPSAPSPVPPPAPTTTSKGKREKKLKGFGLVDTLNTSMDTTLNPVRQHDTLDLDFNKIVAATNNFSINNKLGEGGFGTVFKGNLQDGQEIAVKRLSRCSEQGIDEFKNEIILISGLQHKNLVRLLGCCIEGAEMLIVYEYMHNKSLDTFLFDATKRGHLDWTKRFNIIQGITRGLLYLHRDSRLKIIHRDLKVSNILLDKDMNPKISDFGLARTFRGTQQLANTRRLVGTIGYMSPEYALRGIFSEKYDVFSFGVLLLEIICGRKNTSFRDHEQHTSLLGYVWHLWNEGRALDSMDQALVNSCCLPEVMRCIHIALLCVQDYDADRPTMSSIALMLTSTGEIDGPQPKQPTFTFQSSLGSDLQSQNKNIFSVNEVTVSMLEGR</sequence>
<evidence type="ECO:0000259" key="23">
    <source>
        <dbReference type="PROSITE" id="PS51473"/>
    </source>
</evidence>
<dbReference type="Proteomes" id="UP000593564">
    <property type="component" value="Unassembled WGS sequence"/>
</dbReference>
<reference evidence="24 25" key="2">
    <citation type="submission" date="2020-07" db="EMBL/GenBank/DDBJ databases">
        <title>Genome assembly of wild tea tree DASZ reveals pedigree and selection history of tea varieties.</title>
        <authorList>
            <person name="Zhang W."/>
        </authorList>
    </citation>
    <scope>NUCLEOTIDE SEQUENCE [LARGE SCALE GENOMIC DNA]</scope>
    <source>
        <strain evidence="25">cv. G240</strain>
        <tissue evidence="24">Leaf</tissue>
    </source>
</reference>
<dbReference type="PROSITE" id="PS00108">
    <property type="entry name" value="PROTEIN_KINASE_ST"/>
    <property type="match status" value="1"/>
</dbReference>
<evidence type="ECO:0000256" key="14">
    <source>
        <dbReference type="ARBA" id="ARBA00023136"/>
    </source>
</evidence>
<dbReference type="AlphaFoldDB" id="A0A7J7GU80"/>
<keyword evidence="6" id="KW-0812">Transmembrane</keyword>
<evidence type="ECO:0000256" key="12">
    <source>
        <dbReference type="ARBA" id="ARBA00022840"/>
    </source>
</evidence>
<dbReference type="SUPFAM" id="SSF56112">
    <property type="entry name" value="Protein kinase-like (PK-like)"/>
    <property type="match status" value="1"/>
</dbReference>
<dbReference type="PROSITE" id="PS51473">
    <property type="entry name" value="GNK2"/>
    <property type="match status" value="2"/>
</dbReference>
<keyword evidence="10 20" id="KW-0547">Nucleotide-binding</keyword>
<evidence type="ECO:0000256" key="10">
    <source>
        <dbReference type="ARBA" id="ARBA00022741"/>
    </source>
</evidence>
<accession>A0A7J7GU80</accession>
<dbReference type="Pfam" id="PF11883">
    <property type="entry name" value="DUF3403"/>
    <property type="match status" value="1"/>
</dbReference>
<comment type="catalytic activity">
    <reaction evidence="19">
        <text>L-seryl-[protein] + ATP = O-phospho-L-seryl-[protein] + ADP + H(+)</text>
        <dbReference type="Rhea" id="RHEA:17989"/>
        <dbReference type="Rhea" id="RHEA-COMP:9863"/>
        <dbReference type="Rhea" id="RHEA-COMP:11604"/>
        <dbReference type="ChEBI" id="CHEBI:15378"/>
        <dbReference type="ChEBI" id="CHEBI:29999"/>
        <dbReference type="ChEBI" id="CHEBI:30616"/>
        <dbReference type="ChEBI" id="CHEBI:83421"/>
        <dbReference type="ChEBI" id="CHEBI:456216"/>
        <dbReference type="EC" id="2.7.11.1"/>
    </reaction>
</comment>
<gene>
    <name evidence="24" type="ORF">HYC85_018410</name>
</gene>
<evidence type="ECO:0000256" key="5">
    <source>
        <dbReference type="ARBA" id="ARBA00022679"/>
    </source>
</evidence>
<dbReference type="EC" id="2.7.11.1" evidence="2"/>
<keyword evidence="9" id="KW-0677">Repeat</keyword>
<dbReference type="InterPro" id="IPR001245">
    <property type="entry name" value="Ser-Thr/Tyr_kinase_cat_dom"/>
</dbReference>
<dbReference type="Gene3D" id="3.30.200.20">
    <property type="entry name" value="Phosphorylase Kinase, domain 1"/>
    <property type="match status" value="1"/>
</dbReference>
<dbReference type="InterPro" id="IPR000719">
    <property type="entry name" value="Prot_kinase_dom"/>
</dbReference>
<reference evidence="25" key="1">
    <citation type="journal article" date="2020" name="Nat. Commun.">
        <title>Genome assembly of wild tea tree DASZ reveals pedigree and selection history of tea varieties.</title>
        <authorList>
            <person name="Zhang W."/>
            <person name="Zhang Y."/>
            <person name="Qiu H."/>
            <person name="Guo Y."/>
            <person name="Wan H."/>
            <person name="Zhang X."/>
            <person name="Scossa F."/>
            <person name="Alseekh S."/>
            <person name="Zhang Q."/>
            <person name="Wang P."/>
            <person name="Xu L."/>
            <person name="Schmidt M.H."/>
            <person name="Jia X."/>
            <person name="Li D."/>
            <person name="Zhu A."/>
            <person name="Guo F."/>
            <person name="Chen W."/>
            <person name="Ni D."/>
            <person name="Usadel B."/>
            <person name="Fernie A.R."/>
            <person name="Wen W."/>
        </authorList>
    </citation>
    <scope>NUCLEOTIDE SEQUENCE [LARGE SCALE GENOMIC DNA]</scope>
    <source>
        <strain evidence="25">cv. G240</strain>
    </source>
</reference>
<evidence type="ECO:0000256" key="11">
    <source>
        <dbReference type="ARBA" id="ARBA00022777"/>
    </source>
</evidence>
<dbReference type="Gene3D" id="1.10.510.10">
    <property type="entry name" value="Transferase(Phosphotransferase) domain 1"/>
    <property type="match status" value="1"/>
</dbReference>
<evidence type="ECO:0000259" key="22">
    <source>
        <dbReference type="PROSITE" id="PS50011"/>
    </source>
</evidence>
<dbReference type="GO" id="GO:0045087">
    <property type="term" value="P:innate immune response"/>
    <property type="evidence" value="ECO:0007669"/>
    <property type="project" value="UniProtKB-ARBA"/>
</dbReference>
<dbReference type="CDD" id="cd23509">
    <property type="entry name" value="Gnk2-like"/>
    <property type="match status" value="2"/>
</dbReference>
<evidence type="ECO:0000256" key="9">
    <source>
        <dbReference type="ARBA" id="ARBA00022737"/>
    </source>
</evidence>
<keyword evidence="4" id="KW-0723">Serine/threonine-protein kinase</keyword>
<keyword evidence="13" id="KW-1133">Transmembrane helix</keyword>
<comment type="caution">
    <text evidence="24">The sequence shown here is derived from an EMBL/GenBank/DDBJ whole genome shotgun (WGS) entry which is preliminary data.</text>
</comment>
<keyword evidence="7 21" id="KW-0732">Signal</keyword>
<dbReference type="FunFam" id="3.30.200.20:FF:000195">
    <property type="entry name" value="G-type lectin S-receptor-like serine/threonine-protein kinase"/>
    <property type="match status" value="1"/>
</dbReference>
<evidence type="ECO:0000256" key="1">
    <source>
        <dbReference type="ARBA" id="ARBA00004251"/>
    </source>
</evidence>
<dbReference type="Gene3D" id="3.30.430.20">
    <property type="entry name" value="Gnk2 domain, C-X8-C-X2-C motif"/>
    <property type="match status" value="2"/>
</dbReference>
<evidence type="ECO:0000313" key="24">
    <source>
        <dbReference type="EMBL" id="KAF5944333.1"/>
    </source>
</evidence>
<evidence type="ECO:0000256" key="3">
    <source>
        <dbReference type="ARBA" id="ARBA00022475"/>
    </source>
</evidence>
<comment type="catalytic activity">
    <reaction evidence="18">
        <text>L-threonyl-[protein] + ATP = O-phospho-L-threonyl-[protein] + ADP + H(+)</text>
        <dbReference type="Rhea" id="RHEA:46608"/>
        <dbReference type="Rhea" id="RHEA-COMP:11060"/>
        <dbReference type="Rhea" id="RHEA-COMP:11605"/>
        <dbReference type="ChEBI" id="CHEBI:15378"/>
        <dbReference type="ChEBI" id="CHEBI:30013"/>
        <dbReference type="ChEBI" id="CHEBI:30616"/>
        <dbReference type="ChEBI" id="CHEBI:61977"/>
        <dbReference type="ChEBI" id="CHEBI:456216"/>
        <dbReference type="EC" id="2.7.11.1"/>
    </reaction>
</comment>
<proteinExistence type="predicted"/>
<evidence type="ECO:0000256" key="18">
    <source>
        <dbReference type="ARBA" id="ARBA00047899"/>
    </source>
</evidence>
<dbReference type="InterPro" id="IPR002902">
    <property type="entry name" value="GNK2"/>
</dbReference>
<evidence type="ECO:0000256" key="13">
    <source>
        <dbReference type="ARBA" id="ARBA00022989"/>
    </source>
</evidence>
<feature type="domain" description="Gnk2-homologous" evidence="23">
    <location>
        <begin position="133"/>
        <end position="243"/>
    </location>
</feature>
<dbReference type="InterPro" id="IPR038408">
    <property type="entry name" value="GNK2_sf"/>
</dbReference>
<dbReference type="GO" id="GO:0005886">
    <property type="term" value="C:plasma membrane"/>
    <property type="evidence" value="ECO:0007669"/>
    <property type="project" value="UniProtKB-SubCell"/>
</dbReference>
<evidence type="ECO:0000256" key="19">
    <source>
        <dbReference type="ARBA" id="ARBA00048679"/>
    </source>
</evidence>
<dbReference type="InterPro" id="IPR017441">
    <property type="entry name" value="Protein_kinase_ATP_BS"/>
</dbReference>
<evidence type="ECO:0000256" key="4">
    <source>
        <dbReference type="ARBA" id="ARBA00022527"/>
    </source>
</evidence>
<keyword evidence="11" id="KW-0418">Kinase</keyword>
<dbReference type="EMBL" id="JACBKZ010000008">
    <property type="protein sequence ID" value="KAF5944333.1"/>
    <property type="molecule type" value="Genomic_DNA"/>
</dbReference>
<dbReference type="InterPro" id="IPR021820">
    <property type="entry name" value="S-locus_recpt_kinase_C"/>
</dbReference>
<evidence type="ECO:0000256" key="17">
    <source>
        <dbReference type="ARBA" id="ARBA00023180"/>
    </source>
</evidence>
<keyword evidence="25" id="KW-1185">Reference proteome</keyword>
<feature type="signal peptide" evidence="21">
    <location>
        <begin position="1"/>
        <end position="29"/>
    </location>
</feature>
<feature type="chain" id="PRO_5029731765" description="non-specific serine/threonine protein kinase" evidence="21">
    <location>
        <begin position="30"/>
        <end position="627"/>
    </location>
</feature>
<evidence type="ECO:0000256" key="15">
    <source>
        <dbReference type="ARBA" id="ARBA00023157"/>
    </source>
</evidence>
<comment type="subcellular location">
    <subcellularLocation>
        <location evidence="1">Cell membrane</location>
        <topology evidence="1">Single-pass type I membrane protein</topology>
    </subcellularLocation>
</comment>
<keyword evidence="3" id="KW-1003">Cell membrane</keyword>
<keyword evidence="14" id="KW-0472">Membrane</keyword>
<dbReference type="PANTHER" id="PTHR27002">
    <property type="entry name" value="RECEPTOR-LIKE SERINE/THREONINE-PROTEIN KINASE SD1-8"/>
    <property type="match status" value="1"/>
</dbReference>
<dbReference type="SMART" id="SM00220">
    <property type="entry name" value="S_TKc"/>
    <property type="match status" value="1"/>
</dbReference>
<name>A0A7J7GU80_CAMSI</name>
<evidence type="ECO:0000256" key="2">
    <source>
        <dbReference type="ARBA" id="ARBA00012513"/>
    </source>
</evidence>
<keyword evidence="16" id="KW-0675">Receptor</keyword>
<dbReference type="PANTHER" id="PTHR27002:SF1050">
    <property type="entry name" value="CYSTEINE-RICH RECEPTOR-LIKE PROTEIN KINASE 5"/>
    <property type="match status" value="1"/>
</dbReference>
<evidence type="ECO:0000256" key="16">
    <source>
        <dbReference type="ARBA" id="ARBA00023170"/>
    </source>
</evidence>
<dbReference type="GO" id="GO:0030246">
    <property type="term" value="F:carbohydrate binding"/>
    <property type="evidence" value="ECO:0007669"/>
    <property type="project" value="UniProtKB-KW"/>
</dbReference>
<keyword evidence="5" id="KW-0808">Transferase</keyword>
<protein>
    <recommendedName>
        <fullName evidence="2">non-specific serine/threonine protein kinase</fullName>
        <ecNumber evidence="2">2.7.11.1</ecNumber>
    </recommendedName>
</protein>
<keyword evidence="17" id="KW-0325">Glycoprotein</keyword>
<dbReference type="GO" id="GO:0004674">
    <property type="term" value="F:protein serine/threonine kinase activity"/>
    <property type="evidence" value="ECO:0007669"/>
    <property type="project" value="UniProtKB-KW"/>
</dbReference>
<dbReference type="PROSITE" id="PS50011">
    <property type="entry name" value="PROTEIN_KINASE_DOM"/>
    <property type="match status" value="1"/>
</dbReference>
<dbReference type="InterPro" id="IPR011009">
    <property type="entry name" value="Kinase-like_dom_sf"/>
</dbReference>
<dbReference type="GO" id="GO:0005524">
    <property type="term" value="F:ATP binding"/>
    <property type="evidence" value="ECO:0007669"/>
    <property type="project" value="UniProtKB-UniRule"/>
</dbReference>
<evidence type="ECO:0000256" key="7">
    <source>
        <dbReference type="ARBA" id="ARBA00022729"/>
    </source>
</evidence>
<dbReference type="PROSITE" id="PS00107">
    <property type="entry name" value="PROTEIN_KINASE_ATP"/>
    <property type="match status" value="1"/>
</dbReference>
<feature type="domain" description="Gnk2-homologous" evidence="23">
    <location>
        <begin position="26"/>
        <end position="127"/>
    </location>
</feature>
<evidence type="ECO:0000256" key="6">
    <source>
        <dbReference type="ARBA" id="ARBA00022692"/>
    </source>
</evidence>
<evidence type="ECO:0000313" key="25">
    <source>
        <dbReference type="Proteomes" id="UP000593564"/>
    </source>
</evidence>
<dbReference type="CDD" id="cd14066">
    <property type="entry name" value="STKc_IRAK"/>
    <property type="match status" value="1"/>
</dbReference>
<dbReference type="FunFam" id="1.10.510.10:FF:000345">
    <property type="entry name" value="G-type lectin S-receptor-like serine/threonine-protein kinase"/>
    <property type="match status" value="1"/>
</dbReference>
<dbReference type="InterPro" id="IPR008271">
    <property type="entry name" value="Ser/Thr_kinase_AS"/>
</dbReference>
<dbReference type="Pfam" id="PF01657">
    <property type="entry name" value="Stress-antifung"/>
    <property type="match status" value="2"/>
</dbReference>
<feature type="binding site" evidence="20">
    <location>
        <position position="337"/>
    </location>
    <ligand>
        <name>ATP</name>
        <dbReference type="ChEBI" id="CHEBI:30616"/>
    </ligand>
</feature>
<keyword evidence="8" id="KW-0430">Lectin</keyword>
<keyword evidence="12 20" id="KW-0067">ATP-binding</keyword>
<keyword evidence="15" id="KW-1015">Disulfide bond</keyword>
<feature type="domain" description="Protein kinase" evidence="22">
    <location>
        <begin position="309"/>
        <end position="596"/>
    </location>
</feature>